<dbReference type="InterPro" id="IPR000192">
    <property type="entry name" value="Aminotrans_V_dom"/>
</dbReference>
<organism evidence="10 11">
    <name type="scientific">Methylomonas aurea</name>
    <dbReference type="NCBI Taxonomy" id="2952224"/>
    <lineage>
        <taxon>Bacteria</taxon>
        <taxon>Pseudomonadati</taxon>
        <taxon>Pseudomonadota</taxon>
        <taxon>Gammaproteobacteria</taxon>
        <taxon>Methylococcales</taxon>
        <taxon>Methylococcaceae</taxon>
        <taxon>Methylomonas</taxon>
    </lineage>
</organism>
<comment type="caution">
    <text evidence="10">The sequence shown here is derived from an EMBL/GenBank/DDBJ whole genome shotgun (WGS) entry which is preliminary data.</text>
</comment>
<dbReference type="Gene3D" id="1.10.260.50">
    <property type="match status" value="1"/>
</dbReference>
<protein>
    <submittedName>
        <fullName evidence="10">Cysteine desulfurase</fullName>
    </submittedName>
</protein>
<keyword evidence="11" id="KW-1185">Reference proteome</keyword>
<dbReference type="InterPro" id="IPR015422">
    <property type="entry name" value="PyrdxlP-dep_Trfase_small"/>
</dbReference>
<evidence type="ECO:0000256" key="2">
    <source>
        <dbReference type="ARBA" id="ARBA00006490"/>
    </source>
</evidence>
<evidence type="ECO:0000313" key="11">
    <source>
        <dbReference type="Proteomes" id="UP001524569"/>
    </source>
</evidence>
<dbReference type="Gene3D" id="3.90.1150.10">
    <property type="entry name" value="Aspartate Aminotransferase, domain 1"/>
    <property type="match status" value="1"/>
</dbReference>
<accession>A0ABT1UE46</accession>
<keyword evidence="7" id="KW-0411">Iron-sulfur</keyword>
<evidence type="ECO:0000259" key="9">
    <source>
        <dbReference type="Pfam" id="PF00266"/>
    </source>
</evidence>
<feature type="domain" description="Aminotransferase class V" evidence="9">
    <location>
        <begin position="2"/>
        <end position="357"/>
    </location>
</feature>
<sequence>MIYFDHNATTRCDERVVEAMAPYMGALYGNPSSLYKLGRFARTAIDTAREQLAALLDAPAERIVFTSGGTEANALALANARGKCLTISAIEHPSVFENAAAYRASYRDLRTGAVDSNGQISVDSLLDLDWQPGDFLSLMLANNETGAVQPVAEAVNRLSGFGVNVHTDAVQALGKMPLSFRQLGVTLLTVSSHKIYGPKGCGALVVAEGFNLSALQRGGDQEHGWRAGTENVAAIVGFGKAAELAKAEMEVRSAKLAKLRQRLEQRLKTIPGLVIFAETAERLPNTVQFGVAGLNGEMLLMQLDQHNIAVSSGSACSAASGEISPVLAAMGIAPDLAKSAIRVSLGKDNTETEIDRFVEVLIASLGIHQEI</sequence>
<dbReference type="Pfam" id="PF00266">
    <property type="entry name" value="Aminotran_5"/>
    <property type="match status" value="1"/>
</dbReference>
<keyword evidence="4" id="KW-0479">Metal-binding</keyword>
<dbReference type="PANTHER" id="PTHR11601">
    <property type="entry name" value="CYSTEINE DESULFURYLASE FAMILY MEMBER"/>
    <property type="match status" value="1"/>
</dbReference>
<gene>
    <name evidence="10" type="ORF">NP603_05235</name>
</gene>
<dbReference type="Proteomes" id="UP001524569">
    <property type="component" value="Unassembled WGS sequence"/>
</dbReference>
<evidence type="ECO:0000256" key="8">
    <source>
        <dbReference type="ARBA" id="ARBA00050776"/>
    </source>
</evidence>
<dbReference type="InterPro" id="IPR016454">
    <property type="entry name" value="Cysteine_dSase"/>
</dbReference>
<evidence type="ECO:0000256" key="5">
    <source>
        <dbReference type="ARBA" id="ARBA00022898"/>
    </source>
</evidence>
<dbReference type="PIRSF" id="PIRSF005572">
    <property type="entry name" value="NifS"/>
    <property type="match status" value="1"/>
</dbReference>
<evidence type="ECO:0000256" key="7">
    <source>
        <dbReference type="ARBA" id="ARBA00023014"/>
    </source>
</evidence>
<evidence type="ECO:0000313" key="10">
    <source>
        <dbReference type="EMBL" id="MCQ8180502.1"/>
    </source>
</evidence>
<dbReference type="InterPro" id="IPR015424">
    <property type="entry name" value="PyrdxlP-dep_Trfase"/>
</dbReference>
<comment type="cofactor">
    <cofactor evidence="1">
        <name>pyridoxal 5'-phosphate</name>
        <dbReference type="ChEBI" id="CHEBI:597326"/>
    </cofactor>
</comment>
<name>A0ABT1UE46_9GAMM</name>
<comment type="similarity">
    <text evidence="2">Belongs to the class-V pyridoxal-phosphate-dependent aminotransferase family. NifS/IscS subfamily.</text>
</comment>
<evidence type="ECO:0000256" key="4">
    <source>
        <dbReference type="ARBA" id="ARBA00022723"/>
    </source>
</evidence>
<evidence type="ECO:0000256" key="3">
    <source>
        <dbReference type="ARBA" id="ARBA00022679"/>
    </source>
</evidence>
<evidence type="ECO:0000256" key="1">
    <source>
        <dbReference type="ARBA" id="ARBA00001933"/>
    </source>
</evidence>
<proteinExistence type="inferred from homology"/>
<keyword evidence="5" id="KW-0663">Pyridoxal phosphate</keyword>
<dbReference type="InterPro" id="IPR015421">
    <property type="entry name" value="PyrdxlP-dep_Trfase_major"/>
</dbReference>
<dbReference type="PANTHER" id="PTHR11601:SF34">
    <property type="entry name" value="CYSTEINE DESULFURASE"/>
    <property type="match status" value="1"/>
</dbReference>
<reference evidence="10 11" key="1">
    <citation type="submission" date="2022-07" db="EMBL/GenBank/DDBJ databases">
        <title>Methylomonas rivi sp. nov., Methylomonas rosea sp. nov., Methylomonas aureus sp. nov. and Methylomonas subterranea sp. nov., four novel methanotrophs isolated from a freshwater creek and the deep terrestrial subsurface.</title>
        <authorList>
            <person name="Abin C."/>
            <person name="Sankaranarayanan K."/>
            <person name="Garner C."/>
            <person name="Sindelar R."/>
            <person name="Kotary K."/>
            <person name="Garner R."/>
            <person name="Barclay S."/>
            <person name="Lawson P."/>
            <person name="Krumholz L."/>
        </authorList>
    </citation>
    <scope>NUCLEOTIDE SEQUENCE [LARGE SCALE GENOMIC DNA]</scope>
    <source>
        <strain evidence="10 11">SURF-1</strain>
    </source>
</reference>
<dbReference type="EMBL" id="JANIBM010000004">
    <property type="protein sequence ID" value="MCQ8180502.1"/>
    <property type="molecule type" value="Genomic_DNA"/>
</dbReference>
<dbReference type="RefSeq" id="WP_256609866.1">
    <property type="nucleotide sequence ID" value="NZ_JANIBM010000004.1"/>
</dbReference>
<dbReference type="SUPFAM" id="SSF53383">
    <property type="entry name" value="PLP-dependent transferases"/>
    <property type="match status" value="1"/>
</dbReference>
<dbReference type="Gene3D" id="3.40.640.10">
    <property type="entry name" value="Type I PLP-dependent aspartate aminotransferase-like (Major domain)"/>
    <property type="match status" value="1"/>
</dbReference>
<keyword evidence="3" id="KW-0808">Transferase</keyword>
<comment type="catalytic activity">
    <reaction evidence="8">
        <text>(sulfur carrier)-H + L-cysteine = (sulfur carrier)-SH + L-alanine</text>
        <dbReference type="Rhea" id="RHEA:43892"/>
        <dbReference type="Rhea" id="RHEA-COMP:14737"/>
        <dbReference type="Rhea" id="RHEA-COMP:14739"/>
        <dbReference type="ChEBI" id="CHEBI:29917"/>
        <dbReference type="ChEBI" id="CHEBI:35235"/>
        <dbReference type="ChEBI" id="CHEBI:57972"/>
        <dbReference type="ChEBI" id="CHEBI:64428"/>
        <dbReference type="EC" id="2.8.1.7"/>
    </reaction>
</comment>
<keyword evidence="6" id="KW-0408">Iron</keyword>
<evidence type="ECO:0000256" key="6">
    <source>
        <dbReference type="ARBA" id="ARBA00023004"/>
    </source>
</evidence>